<keyword evidence="2" id="KW-1133">Transmembrane helix</keyword>
<organism evidence="3 4">
    <name type="scientific">Reticulomyxa filosa</name>
    <dbReference type="NCBI Taxonomy" id="46433"/>
    <lineage>
        <taxon>Eukaryota</taxon>
        <taxon>Sar</taxon>
        <taxon>Rhizaria</taxon>
        <taxon>Retaria</taxon>
        <taxon>Foraminifera</taxon>
        <taxon>Monothalamids</taxon>
        <taxon>Reticulomyxidae</taxon>
        <taxon>Reticulomyxa</taxon>
    </lineage>
</organism>
<evidence type="ECO:0000256" key="2">
    <source>
        <dbReference type="SAM" id="Phobius"/>
    </source>
</evidence>
<feature type="region of interest" description="Disordered" evidence="1">
    <location>
        <begin position="185"/>
        <end position="206"/>
    </location>
</feature>
<feature type="compositionally biased region" description="Polar residues" evidence="1">
    <location>
        <begin position="155"/>
        <end position="168"/>
    </location>
</feature>
<keyword evidence="4" id="KW-1185">Reference proteome</keyword>
<name>X6MHW5_RETFI</name>
<feature type="transmembrane region" description="Helical" evidence="2">
    <location>
        <begin position="280"/>
        <end position="304"/>
    </location>
</feature>
<evidence type="ECO:0000256" key="1">
    <source>
        <dbReference type="SAM" id="MobiDB-lite"/>
    </source>
</evidence>
<evidence type="ECO:0000313" key="3">
    <source>
        <dbReference type="EMBL" id="ETO13251.1"/>
    </source>
</evidence>
<protein>
    <submittedName>
        <fullName evidence="3">Uncharacterized protein</fullName>
    </submittedName>
</protein>
<keyword evidence="2" id="KW-0812">Transmembrane</keyword>
<keyword evidence="2" id="KW-0472">Membrane</keyword>
<dbReference type="EMBL" id="ASPP01020717">
    <property type="protein sequence ID" value="ETO13251.1"/>
    <property type="molecule type" value="Genomic_DNA"/>
</dbReference>
<accession>X6MHW5</accession>
<dbReference type="AlphaFoldDB" id="X6MHW5"/>
<reference evidence="3 4" key="1">
    <citation type="journal article" date="2013" name="Curr. Biol.">
        <title>The Genome of the Foraminiferan Reticulomyxa filosa.</title>
        <authorList>
            <person name="Glockner G."/>
            <person name="Hulsmann N."/>
            <person name="Schleicher M."/>
            <person name="Noegel A.A."/>
            <person name="Eichinger L."/>
            <person name="Gallinger C."/>
            <person name="Pawlowski J."/>
            <person name="Sierra R."/>
            <person name="Euteneuer U."/>
            <person name="Pillet L."/>
            <person name="Moustafa A."/>
            <person name="Platzer M."/>
            <person name="Groth M."/>
            <person name="Szafranski K."/>
            <person name="Schliwa M."/>
        </authorList>
    </citation>
    <scope>NUCLEOTIDE SEQUENCE [LARGE SCALE GENOMIC DNA]</scope>
</reference>
<evidence type="ECO:0000313" key="4">
    <source>
        <dbReference type="Proteomes" id="UP000023152"/>
    </source>
</evidence>
<comment type="caution">
    <text evidence="3">The sequence shown here is derived from an EMBL/GenBank/DDBJ whole genome shotgun (WGS) entry which is preliminary data.</text>
</comment>
<sequence length="310" mass="36003">MEVDHDSQNDDFIQPSFQQLETELVTARPDLKELLAQKFRRFRDESKELQEMLSRRTSEIIDRYNIQVEERLCNWEKEITSLVEEQSLACSKNNDELSSKLYVDKNTQTDIIAIKHLASEVPTPVLESKKNTLETTVPPIDEPREHVSQKDDEANISNKQPDVNSNANDSLKKTVVTHTLDNDESIATNPQHHHLRTTPPPPPQHAKQKINYFTNTQKRTPRKSLRKSMHGKKLSFREDIQDNLKNKGKTRTVLTMKFHDHDATVKDTKPRLLANQQSHLLFTCFVNGLFFFFSPLLIDCCFYGKEMFKI</sequence>
<proteinExistence type="predicted"/>
<gene>
    <name evidence="3" type="ORF">RFI_24122</name>
</gene>
<feature type="compositionally biased region" description="Basic and acidic residues" evidence="1">
    <location>
        <begin position="141"/>
        <end position="153"/>
    </location>
</feature>
<dbReference type="Proteomes" id="UP000023152">
    <property type="component" value="Unassembled WGS sequence"/>
</dbReference>
<feature type="region of interest" description="Disordered" evidence="1">
    <location>
        <begin position="129"/>
        <end position="168"/>
    </location>
</feature>